<dbReference type="FunFam" id="1.10.472.10:FF:000003">
    <property type="entry name" value="G1/S-specific cyclin-D2"/>
    <property type="match status" value="1"/>
</dbReference>
<keyword evidence="2" id="KW-0195">Cyclin</keyword>
<dbReference type="Gene3D" id="1.10.472.10">
    <property type="entry name" value="Cyclin-like"/>
    <property type="match status" value="2"/>
</dbReference>
<reference evidence="4" key="2">
    <citation type="submission" date="2025-08" db="UniProtKB">
        <authorList>
            <consortium name="Ensembl"/>
        </authorList>
    </citation>
    <scope>IDENTIFICATION</scope>
</reference>
<dbReference type="Proteomes" id="UP000005226">
    <property type="component" value="Chromosome 19"/>
</dbReference>
<evidence type="ECO:0000256" key="1">
    <source>
        <dbReference type="ARBA" id="ARBA00003222"/>
    </source>
</evidence>
<feature type="domain" description="Cyclin-like" evidence="3">
    <location>
        <begin position="67"/>
        <end position="151"/>
    </location>
</feature>
<protein>
    <submittedName>
        <fullName evidence="4">Cyclin D3</fullName>
    </submittedName>
</protein>
<dbReference type="InterPro" id="IPR036915">
    <property type="entry name" value="Cyclin-like_sf"/>
</dbReference>
<comment type="function">
    <text evidence="1">Essential for the control of the cell cycle at the G2/M (mitosis) transition.</text>
</comment>
<comment type="similarity">
    <text evidence="2">Belongs to the cyclin family.</text>
</comment>
<dbReference type="SUPFAM" id="SSF47954">
    <property type="entry name" value="Cyclin-like"/>
    <property type="match status" value="1"/>
</dbReference>
<reference evidence="4" key="3">
    <citation type="submission" date="2025-09" db="UniProtKB">
        <authorList>
            <consortium name="Ensembl"/>
        </authorList>
    </citation>
    <scope>IDENTIFICATION</scope>
</reference>
<dbReference type="Pfam" id="PF00134">
    <property type="entry name" value="Cyclin_N"/>
    <property type="match status" value="1"/>
</dbReference>
<dbReference type="SMART" id="SM00385">
    <property type="entry name" value="CYCLIN"/>
    <property type="match status" value="1"/>
</dbReference>
<evidence type="ECO:0000313" key="5">
    <source>
        <dbReference type="Proteomes" id="UP000005226"/>
    </source>
</evidence>
<evidence type="ECO:0000313" key="4">
    <source>
        <dbReference type="Ensembl" id="ENSTRUP00000073370.1"/>
    </source>
</evidence>
<dbReference type="GeneTree" id="ENSGT00940000155180"/>
<dbReference type="PANTHER" id="PTHR10177">
    <property type="entry name" value="CYCLINS"/>
    <property type="match status" value="1"/>
</dbReference>
<dbReference type="AlphaFoldDB" id="A0A674NHU2"/>
<organism evidence="4 5">
    <name type="scientific">Takifugu rubripes</name>
    <name type="common">Japanese pufferfish</name>
    <name type="synonym">Fugu rubripes</name>
    <dbReference type="NCBI Taxonomy" id="31033"/>
    <lineage>
        <taxon>Eukaryota</taxon>
        <taxon>Metazoa</taxon>
        <taxon>Chordata</taxon>
        <taxon>Craniata</taxon>
        <taxon>Vertebrata</taxon>
        <taxon>Euteleostomi</taxon>
        <taxon>Actinopterygii</taxon>
        <taxon>Neopterygii</taxon>
        <taxon>Teleostei</taxon>
        <taxon>Neoteleostei</taxon>
        <taxon>Acanthomorphata</taxon>
        <taxon>Eupercaria</taxon>
        <taxon>Tetraodontiformes</taxon>
        <taxon>Tetradontoidea</taxon>
        <taxon>Tetraodontidae</taxon>
        <taxon>Takifugu</taxon>
    </lineage>
</organism>
<dbReference type="InterPro" id="IPR039361">
    <property type="entry name" value="Cyclin"/>
</dbReference>
<gene>
    <name evidence="4" type="primary">ccnd3</name>
</gene>
<dbReference type="InterPro" id="IPR013763">
    <property type="entry name" value="Cyclin-like_dom"/>
</dbReference>
<dbReference type="InterPro" id="IPR006671">
    <property type="entry name" value="Cyclin_N"/>
</dbReference>
<proteinExistence type="inferred from homology"/>
<evidence type="ECO:0000256" key="2">
    <source>
        <dbReference type="RuleBase" id="RU000383"/>
    </source>
</evidence>
<name>A0A674NHU2_TAKRU</name>
<evidence type="ECO:0000259" key="3">
    <source>
        <dbReference type="SMART" id="SM00385"/>
    </source>
</evidence>
<keyword evidence="5" id="KW-1185">Reference proteome</keyword>
<accession>A0A674NHU2</accession>
<dbReference type="Ensembl" id="ENSTRUT00000074817.1">
    <property type="protein sequence ID" value="ENSTRUP00000073370.1"/>
    <property type="gene ID" value="ENSTRUG00000009116.3"/>
</dbReference>
<reference evidence="4 5" key="1">
    <citation type="journal article" date="2011" name="Genome Biol. Evol.">
        <title>Integration of the genetic map and genome assembly of fugu facilitates insights into distinct features of genome evolution in teleosts and mammals.</title>
        <authorList>
            <person name="Kai W."/>
            <person name="Kikuchi K."/>
            <person name="Tohari S."/>
            <person name="Chew A.K."/>
            <person name="Tay A."/>
            <person name="Fujiwara A."/>
            <person name="Hosoya S."/>
            <person name="Suetake H."/>
            <person name="Naruse K."/>
            <person name="Brenner S."/>
            <person name="Suzuki Y."/>
            <person name="Venkatesh B."/>
        </authorList>
    </citation>
    <scope>NUCLEOTIDE SEQUENCE [LARGE SCALE GENOMIC DNA]</scope>
</reference>
<sequence>GRCCCPQRKDSVSPTERWCPAWIDHSVTGDTRVLQHLMAMEKTCTVSPYFDTVQRDIQPYMRRILVEWMFRVCEEQQCEEEVFPQAVLYLDCYLSRFATEMSDLQLLGAVCMLLASKMRDSVHLTAGKLSIYTDNSVPVSEILQWELSVVSQLDWCLPSVVPSDFLEPILHALPFFQSQHLPNMCRHVHSYVALAATGEFSAFLPSTVACACLSVALWKLKLADRAHVSANKLILGDEKKKIRLKHTNFTGLHKENENTLSLSL</sequence>